<proteinExistence type="predicted"/>
<evidence type="ECO:0000313" key="3">
    <source>
        <dbReference type="EMBL" id="SNS87584.1"/>
    </source>
</evidence>
<feature type="compositionally biased region" description="Pro residues" evidence="1">
    <location>
        <begin position="20"/>
        <end position="47"/>
    </location>
</feature>
<protein>
    <submittedName>
        <fullName evidence="3">Uncharacterized protein</fullName>
    </submittedName>
</protein>
<sequence length="159" mass="16933">MATPPPHDTNHPTPQGQPGAFPPPQGQPGTFPPPQGQPGAFPPPAAPPRRGRNIGKRIIGVIITIVVVIGVRFAFSQFDQTDAETSKVGGCLHNKGTEGSPDLVDVDCSSGDAQFKIVKKFDDSTDQKQCESVTESDVYYTQSGTDFNNVVLCLQSITK</sequence>
<reference evidence="3 4" key="1">
    <citation type="submission" date="2017-06" db="EMBL/GenBank/DDBJ databases">
        <authorList>
            <person name="Kim H.J."/>
            <person name="Triplett B.A."/>
        </authorList>
    </citation>
    <scope>NUCLEOTIDE SEQUENCE [LARGE SCALE GENOMIC DNA]</scope>
    <source>
        <strain evidence="3 4">CGMCC 4.1858</strain>
    </source>
</reference>
<accession>A0A239I5H4</accession>
<feature type="region of interest" description="Disordered" evidence="1">
    <location>
        <begin position="1"/>
        <end position="52"/>
    </location>
</feature>
<gene>
    <name evidence="3" type="ORF">SAMN05216252_109229</name>
</gene>
<dbReference type="Proteomes" id="UP000198280">
    <property type="component" value="Unassembled WGS sequence"/>
</dbReference>
<keyword evidence="2" id="KW-0812">Transmembrane</keyword>
<dbReference type="RefSeq" id="WP_089225428.1">
    <property type="nucleotide sequence ID" value="NZ_FZOF01000009.1"/>
</dbReference>
<dbReference type="OrthoDB" id="3854979at2"/>
<dbReference type="EMBL" id="FZOF01000009">
    <property type="protein sequence ID" value="SNS87584.1"/>
    <property type="molecule type" value="Genomic_DNA"/>
</dbReference>
<keyword evidence="4" id="KW-1185">Reference proteome</keyword>
<evidence type="ECO:0000313" key="4">
    <source>
        <dbReference type="Proteomes" id="UP000198280"/>
    </source>
</evidence>
<evidence type="ECO:0000256" key="1">
    <source>
        <dbReference type="SAM" id="MobiDB-lite"/>
    </source>
</evidence>
<dbReference type="AlphaFoldDB" id="A0A239I5H4"/>
<name>A0A239I5H4_9ACTN</name>
<organism evidence="3 4">
    <name type="scientific">Actinacidiphila glaucinigra</name>
    <dbReference type="NCBI Taxonomy" id="235986"/>
    <lineage>
        <taxon>Bacteria</taxon>
        <taxon>Bacillati</taxon>
        <taxon>Actinomycetota</taxon>
        <taxon>Actinomycetes</taxon>
        <taxon>Kitasatosporales</taxon>
        <taxon>Streptomycetaceae</taxon>
        <taxon>Actinacidiphila</taxon>
    </lineage>
</organism>
<evidence type="ECO:0000256" key="2">
    <source>
        <dbReference type="SAM" id="Phobius"/>
    </source>
</evidence>
<keyword evidence="2" id="KW-0472">Membrane</keyword>
<feature type="transmembrane region" description="Helical" evidence="2">
    <location>
        <begin position="58"/>
        <end position="75"/>
    </location>
</feature>
<keyword evidence="2" id="KW-1133">Transmembrane helix</keyword>